<dbReference type="Pfam" id="PF13424">
    <property type="entry name" value="TPR_12"/>
    <property type="match status" value="2"/>
</dbReference>
<dbReference type="PROSITE" id="PS50005">
    <property type="entry name" value="TPR"/>
    <property type="match status" value="1"/>
</dbReference>
<gene>
    <name evidence="5" type="ORF">LCGC14_3116670</name>
</gene>
<comment type="subcellular location">
    <subcellularLocation>
        <location evidence="1">Cytoplasm</location>
    </subcellularLocation>
</comment>
<dbReference type="Pfam" id="PF13181">
    <property type="entry name" value="TPR_8"/>
    <property type="match status" value="1"/>
</dbReference>
<sequence length="342" mass="38427">TRKLHYKEGEADALNNTSSILMRKGEFQIAKEKLSEAEIITKSLNDSLRLSIIYGNYGMLFGMQGKYDSSVTYFKNAIAIAETSKHATNLGSLYNGLAIGYQMKSNYQEALSYQQKSLRIAEKQNNISAQASTTLNMGNTYQRLEDTLRAEKTLLKAVELALQAGAKNVEIYSYSNLASLYQDLGEWEKDYDYAIQAAKLAKELGDTAIEAASYSKAGIALSNLERYEEAKTLIQKGMVIATTEKQPIIISQLNEAMGRTLVLQQKYKEAIPYFENCLEATQDTDQYDGNVAFINEQLAKCYEIIGNYENALIKFKKYAAIKDSIRAKENIQKATEQTMTYE</sequence>
<feature type="non-terminal residue" evidence="5">
    <location>
        <position position="1"/>
    </location>
</feature>
<dbReference type="AlphaFoldDB" id="A0A0F8YTD9"/>
<keyword evidence="3" id="KW-0677">Repeat</keyword>
<dbReference type="InterPro" id="IPR011990">
    <property type="entry name" value="TPR-like_helical_dom_sf"/>
</dbReference>
<evidence type="ECO:0000256" key="3">
    <source>
        <dbReference type="ARBA" id="ARBA00022737"/>
    </source>
</evidence>
<dbReference type="SMART" id="SM00028">
    <property type="entry name" value="TPR"/>
    <property type="match status" value="8"/>
</dbReference>
<dbReference type="PANTHER" id="PTHR46630">
    <property type="entry name" value="TETRATRICOPEPTIDE REPEAT PROTEIN 29"/>
    <property type="match status" value="1"/>
</dbReference>
<dbReference type="GO" id="GO:0003341">
    <property type="term" value="P:cilium movement"/>
    <property type="evidence" value="ECO:0007669"/>
    <property type="project" value="TreeGrafter"/>
</dbReference>
<evidence type="ECO:0000256" key="4">
    <source>
        <dbReference type="ARBA" id="ARBA00022803"/>
    </source>
</evidence>
<dbReference type="InterPro" id="IPR051476">
    <property type="entry name" value="Bac_ResReg_Asp_Phosphatase"/>
</dbReference>
<accession>A0A0F8YTD9</accession>
<dbReference type="InterPro" id="IPR019734">
    <property type="entry name" value="TPR_rpt"/>
</dbReference>
<dbReference type="PANTHER" id="PTHR46630:SF1">
    <property type="entry name" value="TETRATRICOPEPTIDE REPEAT PROTEIN 29"/>
    <property type="match status" value="1"/>
</dbReference>
<feature type="non-terminal residue" evidence="5">
    <location>
        <position position="342"/>
    </location>
</feature>
<evidence type="ECO:0000256" key="1">
    <source>
        <dbReference type="ARBA" id="ARBA00004496"/>
    </source>
</evidence>
<comment type="caution">
    <text evidence="5">The sequence shown here is derived from an EMBL/GenBank/DDBJ whole genome shotgun (WGS) entry which is preliminary data.</text>
</comment>
<dbReference type="GO" id="GO:0005929">
    <property type="term" value="C:cilium"/>
    <property type="evidence" value="ECO:0007669"/>
    <property type="project" value="TreeGrafter"/>
</dbReference>
<protein>
    <submittedName>
        <fullName evidence="5">Uncharacterized protein</fullName>
    </submittedName>
</protein>
<dbReference type="GO" id="GO:0005737">
    <property type="term" value="C:cytoplasm"/>
    <property type="evidence" value="ECO:0007669"/>
    <property type="project" value="UniProtKB-SubCell"/>
</dbReference>
<keyword evidence="2" id="KW-0963">Cytoplasm</keyword>
<name>A0A0F8YTD9_9ZZZZ</name>
<evidence type="ECO:0000256" key="2">
    <source>
        <dbReference type="ARBA" id="ARBA00022490"/>
    </source>
</evidence>
<dbReference type="EMBL" id="LAZR01067596">
    <property type="protein sequence ID" value="KKK51266.1"/>
    <property type="molecule type" value="Genomic_DNA"/>
</dbReference>
<dbReference type="Gene3D" id="1.25.40.10">
    <property type="entry name" value="Tetratricopeptide repeat domain"/>
    <property type="match status" value="2"/>
</dbReference>
<evidence type="ECO:0000313" key="5">
    <source>
        <dbReference type="EMBL" id="KKK51266.1"/>
    </source>
</evidence>
<keyword evidence="4" id="KW-0802">TPR repeat</keyword>
<proteinExistence type="predicted"/>
<reference evidence="5" key="1">
    <citation type="journal article" date="2015" name="Nature">
        <title>Complex archaea that bridge the gap between prokaryotes and eukaryotes.</title>
        <authorList>
            <person name="Spang A."/>
            <person name="Saw J.H."/>
            <person name="Jorgensen S.L."/>
            <person name="Zaremba-Niedzwiedzka K."/>
            <person name="Martijn J."/>
            <person name="Lind A.E."/>
            <person name="van Eijk R."/>
            <person name="Schleper C."/>
            <person name="Guy L."/>
            <person name="Ettema T.J."/>
        </authorList>
    </citation>
    <scope>NUCLEOTIDE SEQUENCE</scope>
</reference>
<dbReference type="SUPFAM" id="SSF48452">
    <property type="entry name" value="TPR-like"/>
    <property type="match status" value="2"/>
</dbReference>
<organism evidence="5">
    <name type="scientific">marine sediment metagenome</name>
    <dbReference type="NCBI Taxonomy" id="412755"/>
    <lineage>
        <taxon>unclassified sequences</taxon>
        <taxon>metagenomes</taxon>
        <taxon>ecological metagenomes</taxon>
    </lineage>
</organism>